<dbReference type="AlphaFoldDB" id="A0A117PM73"/>
<dbReference type="RefSeq" id="WP_062143356.1">
    <property type="nucleotide sequence ID" value="NZ_KQ947984.1"/>
</dbReference>
<feature type="transmembrane region" description="Helical" evidence="1">
    <location>
        <begin position="468"/>
        <end position="488"/>
    </location>
</feature>
<evidence type="ECO:0008006" key="4">
    <source>
        <dbReference type="Google" id="ProtNLM"/>
    </source>
</evidence>
<feature type="transmembrane region" description="Helical" evidence="1">
    <location>
        <begin position="138"/>
        <end position="157"/>
    </location>
</feature>
<evidence type="ECO:0000313" key="3">
    <source>
        <dbReference type="Proteomes" id="UP000054024"/>
    </source>
</evidence>
<feature type="transmembrane region" description="Helical" evidence="1">
    <location>
        <begin position="235"/>
        <end position="252"/>
    </location>
</feature>
<feature type="transmembrane region" description="Helical" evidence="1">
    <location>
        <begin position="404"/>
        <end position="429"/>
    </location>
</feature>
<organism evidence="2 3">
    <name type="scientific">Streptomyces curacoi</name>
    <dbReference type="NCBI Taxonomy" id="146536"/>
    <lineage>
        <taxon>Bacteria</taxon>
        <taxon>Bacillati</taxon>
        <taxon>Actinomycetota</taxon>
        <taxon>Actinomycetes</taxon>
        <taxon>Kitasatosporales</taxon>
        <taxon>Streptomycetaceae</taxon>
        <taxon>Streptomyces</taxon>
    </lineage>
</organism>
<keyword evidence="3" id="KW-1185">Reference proteome</keyword>
<sequence length="522" mass="53272">MSGSLWMPPGSHPDALPAIPRQRIAPSWAQPDPLDELAERLDDFIAAAVHPDEIAALLESDGLSDDQIRERYGFKNSFALAEELYERVERRYPEPDGPVHDPWQVGLLGCLLRGVVFALPGLGYVLGAPLLAGSEDDFGLPAGTVPLLAGALVGWTWNQGLAHRAYSWLGLGDRGAARRSLLLGAPAGALLGALVALVVAGTAATADPAAVAFAAGQSCYLGAATVLLVMGRERALLAALLPMAAAAVFALAHPLPELARLTLLPASLLAVAVLALLEVAPAIKESGEGSWTAGLTALLPFGSYGTAPKARRSPKLSASLEQGGAPIAPGLTGSLPYALFGLGSGVLVLYAALGDALADEGTGAVAAPAAVALTLSMGPAEWLLYRFRSGSLAGLRSSSTPKAFWRTTVSTVVECLSGYLVALLALSLVTSALWPHAPGIAGVRLAGLLLLGVVLWTGLLLQSFGAVLSAAVICCAAALAQTAAVVAHAGSPHWIGLIVHGTAAVAQAALVCALLGRATAHR</sequence>
<feature type="transmembrane region" description="Helical" evidence="1">
    <location>
        <begin position="110"/>
        <end position="132"/>
    </location>
</feature>
<evidence type="ECO:0000256" key="1">
    <source>
        <dbReference type="SAM" id="Phobius"/>
    </source>
</evidence>
<feature type="transmembrane region" description="Helical" evidence="1">
    <location>
        <begin position="441"/>
        <end position="461"/>
    </location>
</feature>
<dbReference type="EMBL" id="LMWJ01000001">
    <property type="protein sequence ID" value="KUM82179.1"/>
    <property type="molecule type" value="Genomic_DNA"/>
</dbReference>
<protein>
    <recommendedName>
        <fullName evidence="4">Integral membrane protein</fullName>
    </recommendedName>
</protein>
<keyword evidence="1" id="KW-1133">Transmembrane helix</keyword>
<proteinExistence type="predicted"/>
<feature type="transmembrane region" description="Helical" evidence="1">
    <location>
        <begin position="258"/>
        <end position="277"/>
    </location>
</feature>
<feature type="transmembrane region" description="Helical" evidence="1">
    <location>
        <begin position="494"/>
        <end position="516"/>
    </location>
</feature>
<comment type="caution">
    <text evidence="2">The sequence shown here is derived from an EMBL/GenBank/DDBJ whole genome shotgun (WGS) entry which is preliminary data.</text>
</comment>
<evidence type="ECO:0000313" key="2">
    <source>
        <dbReference type="EMBL" id="KUM82179.1"/>
    </source>
</evidence>
<feature type="transmembrane region" description="Helical" evidence="1">
    <location>
        <begin position="335"/>
        <end position="353"/>
    </location>
</feature>
<gene>
    <name evidence="2" type="ORF">AQI70_02415</name>
</gene>
<accession>A0A117PM73</accession>
<name>A0A117PM73_9ACTN</name>
<feature type="transmembrane region" description="Helical" evidence="1">
    <location>
        <begin position="209"/>
        <end position="228"/>
    </location>
</feature>
<reference evidence="2 3" key="1">
    <citation type="submission" date="2015-10" db="EMBL/GenBank/DDBJ databases">
        <title>Draft genome sequence of Streptomyces curacoi DSM 40107, type strain for the species Streptomyces curacoi.</title>
        <authorList>
            <person name="Ruckert C."/>
            <person name="Winkler A."/>
            <person name="Kalinowski J."/>
            <person name="Kampfer P."/>
            <person name="Glaeser S."/>
        </authorList>
    </citation>
    <scope>NUCLEOTIDE SEQUENCE [LARGE SCALE GENOMIC DNA]</scope>
    <source>
        <strain evidence="2 3">DSM 40107</strain>
    </source>
</reference>
<dbReference type="Proteomes" id="UP000054024">
    <property type="component" value="Unassembled WGS sequence"/>
</dbReference>
<keyword evidence="1" id="KW-0472">Membrane</keyword>
<feature type="transmembrane region" description="Helical" evidence="1">
    <location>
        <begin position="181"/>
        <end position="203"/>
    </location>
</feature>
<dbReference type="STRING" id="146536.AQI70_02415"/>
<feature type="transmembrane region" description="Helical" evidence="1">
    <location>
        <begin position="365"/>
        <end position="384"/>
    </location>
</feature>
<keyword evidence="1" id="KW-0812">Transmembrane</keyword>